<evidence type="ECO:0000259" key="1">
    <source>
        <dbReference type="Pfam" id="PF13175"/>
    </source>
</evidence>
<dbReference type="Pfam" id="PF13175">
    <property type="entry name" value="AAA_15"/>
    <property type="match status" value="2"/>
</dbReference>
<comment type="caution">
    <text evidence="2">The sequence shown here is derived from an EMBL/GenBank/DDBJ whole genome shotgun (WGS) entry which is preliminary data.</text>
</comment>
<feature type="domain" description="Endonuclease GajA/Old nuclease/RecF-like AAA" evidence="1">
    <location>
        <begin position="357"/>
        <end position="504"/>
    </location>
</feature>
<feature type="domain" description="Endonuclease GajA/Old nuclease/RecF-like AAA" evidence="1">
    <location>
        <begin position="1"/>
        <end position="49"/>
    </location>
</feature>
<gene>
    <name evidence="2" type="ORF">ALP29_00112</name>
</gene>
<sequence length="573" mass="63408">MRITEISLTNFRSFQATQSIALAPVTLLFGPNSVGKSSVLMALFYIQQMLEKGQCDPQRIDALGEKHIGGFKSLVNGRDLAKRMVIRLNLDKSDSIGTSYNQILDLVGDDFALPVDSPTADANRLAVEFHIAWSKAEDTAYVACYKVWLDDCLIAELTSDAGLRQPVITWLNYRHPALLTEADQEEYIEGGFVSRLHELLNANRNPEMVTRNEAGQSEEVSLVHAVIGFEGLAGALPVPGKRLETVIDADDPILTTRLHEILSDVVVAPLDNLLALLNQSLCIGPLRLIPDALHQPNPYPQQKDWYSGAAAWDVMARLNAANMAEINHWLNMPGTLNLGYSLRSKVVVSQVVYSGGDDTLSELKAFIDTFGDELSLTVAGADEDGNPLPEERSIDLDVLKKILESEKKPSEAKARKLVPREHHSKWVLWDDLNNIEVAFSEVGVGISQLFPLVVAAVQTRQGIIACEQPELHVHPRIQVGIGDLLTQSNNKSTFLIETHSEHLILRILRRIRETSEGDLPEGLQSISPSDVSIVYMEPGAAGVKTRRIEIDRTGEFTSRWPDGFFAERGEELF</sequence>
<protein>
    <recommendedName>
        <fullName evidence="1">Endonuclease GajA/Old nuclease/RecF-like AAA domain-containing protein</fullName>
    </recommendedName>
</protein>
<proteinExistence type="predicted"/>
<evidence type="ECO:0000313" key="2">
    <source>
        <dbReference type="EMBL" id="RMU52794.1"/>
    </source>
</evidence>
<dbReference type="AlphaFoldDB" id="A0A3M5V506"/>
<reference evidence="2 3" key="1">
    <citation type="submission" date="2018-08" db="EMBL/GenBank/DDBJ databases">
        <title>Recombination of ecologically and evolutionarily significant loci maintains genetic cohesion in the Pseudomonas syringae species complex.</title>
        <authorList>
            <person name="Dillon M."/>
            <person name="Thakur S."/>
            <person name="Almeida R.N.D."/>
            <person name="Weir B.S."/>
            <person name="Guttman D.S."/>
        </authorList>
    </citation>
    <scope>NUCLEOTIDE SEQUENCE [LARGE SCALE GENOMIC DNA]</scope>
    <source>
        <strain evidence="2 3">ICMP 14479</strain>
    </source>
</reference>
<organism evidence="2 3">
    <name type="scientific">Pseudomonas syringae pv. avii</name>
    <dbReference type="NCBI Taxonomy" id="663959"/>
    <lineage>
        <taxon>Bacteria</taxon>
        <taxon>Pseudomonadati</taxon>
        <taxon>Pseudomonadota</taxon>
        <taxon>Gammaproteobacteria</taxon>
        <taxon>Pseudomonadales</taxon>
        <taxon>Pseudomonadaceae</taxon>
        <taxon>Pseudomonas</taxon>
        <taxon>Pseudomonas syringae</taxon>
    </lineage>
</organism>
<dbReference type="Gene3D" id="3.40.50.300">
    <property type="entry name" value="P-loop containing nucleotide triphosphate hydrolases"/>
    <property type="match status" value="1"/>
</dbReference>
<dbReference type="InterPro" id="IPR051396">
    <property type="entry name" value="Bact_Antivir_Def_Nuclease"/>
</dbReference>
<dbReference type="InterPro" id="IPR041685">
    <property type="entry name" value="AAA_GajA/Old/RecF-like"/>
</dbReference>
<accession>A0A3M5V506</accession>
<evidence type="ECO:0000313" key="3">
    <source>
        <dbReference type="Proteomes" id="UP000280395"/>
    </source>
</evidence>
<dbReference type="PANTHER" id="PTHR43581">
    <property type="entry name" value="ATP/GTP PHOSPHATASE"/>
    <property type="match status" value="1"/>
</dbReference>
<dbReference type="Proteomes" id="UP000280395">
    <property type="component" value="Unassembled WGS sequence"/>
</dbReference>
<dbReference type="InterPro" id="IPR027417">
    <property type="entry name" value="P-loop_NTPase"/>
</dbReference>
<dbReference type="SUPFAM" id="SSF52540">
    <property type="entry name" value="P-loop containing nucleoside triphosphate hydrolases"/>
    <property type="match status" value="1"/>
</dbReference>
<dbReference type="EMBL" id="RBUA01000955">
    <property type="protein sequence ID" value="RMU52794.1"/>
    <property type="molecule type" value="Genomic_DNA"/>
</dbReference>
<dbReference type="PANTHER" id="PTHR43581:SF2">
    <property type="entry name" value="EXCINUCLEASE ATPASE SUBUNIT"/>
    <property type="match status" value="1"/>
</dbReference>
<name>A0A3M5V506_PSESX</name>
<dbReference type="RefSeq" id="WP_122300926.1">
    <property type="nucleotide sequence ID" value="NZ_RBUA01000955.1"/>
</dbReference>